<evidence type="ECO:0000313" key="3">
    <source>
        <dbReference type="Proteomes" id="UP000647172"/>
    </source>
</evidence>
<keyword evidence="3" id="KW-1185">Reference proteome</keyword>
<dbReference type="Pfam" id="PF12147">
    <property type="entry name" value="Methyltransf_20"/>
    <property type="match status" value="1"/>
</dbReference>
<name>A0A919JDQ9_9ACTN</name>
<reference evidence="2" key="1">
    <citation type="submission" date="2021-01" db="EMBL/GenBank/DDBJ databases">
        <title>Whole genome shotgun sequence of Actinoplanes nipponensis NBRC 14063.</title>
        <authorList>
            <person name="Komaki H."/>
            <person name="Tamura T."/>
        </authorList>
    </citation>
    <scope>NUCLEOTIDE SEQUENCE</scope>
    <source>
        <strain evidence="2">NBRC 14063</strain>
    </source>
</reference>
<feature type="domain" description="Methyltransferase" evidence="1">
    <location>
        <begin position="38"/>
        <end position="155"/>
    </location>
</feature>
<gene>
    <name evidence="2" type="ORF">Ani05nite_20850</name>
</gene>
<organism evidence="2 3">
    <name type="scientific">Actinoplanes nipponensis</name>
    <dbReference type="NCBI Taxonomy" id="135950"/>
    <lineage>
        <taxon>Bacteria</taxon>
        <taxon>Bacillati</taxon>
        <taxon>Actinomycetota</taxon>
        <taxon>Actinomycetes</taxon>
        <taxon>Micromonosporales</taxon>
        <taxon>Micromonosporaceae</taxon>
        <taxon>Actinoplanes</taxon>
    </lineage>
</organism>
<dbReference type="SUPFAM" id="SSF53335">
    <property type="entry name" value="S-adenosyl-L-methionine-dependent methyltransferases"/>
    <property type="match status" value="1"/>
</dbReference>
<comment type="caution">
    <text evidence="2">The sequence shown here is derived from an EMBL/GenBank/DDBJ whole genome shotgun (WGS) entry which is preliminary data.</text>
</comment>
<dbReference type="AlphaFoldDB" id="A0A919JDQ9"/>
<proteinExistence type="predicted"/>
<evidence type="ECO:0000259" key="1">
    <source>
        <dbReference type="Pfam" id="PF12147"/>
    </source>
</evidence>
<dbReference type="EMBL" id="BOMQ01000026">
    <property type="protein sequence ID" value="GIE48551.1"/>
    <property type="molecule type" value="Genomic_DNA"/>
</dbReference>
<dbReference type="Proteomes" id="UP000647172">
    <property type="component" value="Unassembled WGS sequence"/>
</dbReference>
<accession>A0A919JDQ9</accession>
<evidence type="ECO:0000313" key="2">
    <source>
        <dbReference type="EMBL" id="GIE48551.1"/>
    </source>
</evidence>
<sequence length="214" mass="22916">MDWAAWHDDYDNPGSVLAGRLAAVQAIIRGVLDDLPAGPVTALSMCAGQGRDLIGALAGHPRRDDVRARLVELDPRNVAAAEAAVRRAGLAGIEVVRGDAGLMRHYRDVAPADLVLACGVFGNLTDADVLRTVEACAQLCREGGTVVWTRHRRPPDLVPVIGDWFAARGFEQVYLSDPAAGFGVGAHRLCHPPKRLDGGERIFTFVPEKQACLP</sequence>
<dbReference type="InterPro" id="IPR022744">
    <property type="entry name" value="MeTrfase_dom_put"/>
</dbReference>
<dbReference type="Gene3D" id="3.40.50.150">
    <property type="entry name" value="Vaccinia Virus protein VP39"/>
    <property type="match status" value="1"/>
</dbReference>
<dbReference type="InterPro" id="IPR029063">
    <property type="entry name" value="SAM-dependent_MTases_sf"/>
</dbReference>
<dbReference type="RefSeq" id="WP_203767211.1">
    <property type="nucleotide sequence ID" value="NZ_BAAAYJ010000114.1"/>
</dbReference>
<protein>
    <recommendedName>
        <fullName evidence="1">Methyltransferase domain-containing protein</fullName>
    </recommendedName>
</protein>